<dbReference type="RefSeq" id="WP_100205428.1">
    <property type="nucleotide sequence ID" value="NZ_PGGW01000071.1"/>
</dbReference>
<evidence type="ECO:0000313" key="2">
    <source>
        <dbReference type="EMBL" id="PJE93758.1"/>
    </source>
</evidence>
<dbReference type="Proteomes" id="UP000230407">
    <property type="component" value="Unassembled WGS sequence"/>
</dbReference>
<proteinExistence type="predicted"/>
<evidence type="ECO:0000313" key="3">
    <source>
        <dbReference type="Proteomes" id="UP000230407"/>
    </source>
</evidence>
<name>A0A2M8LP74_9ACTN</name>
<feature type="region of interest" description="Disordered" evidence="1">
    <location>
        <begin position="91"/>
        <end position="142"/>
    </location>
</feature>
<protein>
    <recommendedName>
        <fullName evidence="4">Restriction endonuclease type IV Mrr domain-containing protein</fullName>
    </recommendedName>
</protein>
<reference evidence="2 3" key="1">
    <citation type="submission" date="2017-11" db="EMBL/GenBank/DDBJ databases">
        <title>Streptomyces carmine sp. nov., a novel actinomycete isolated from Sophora alopecuroides in Xinjiang, China.</title>
        <authorList>
            <person name="Wang Y."/>
            <person name="Luo X."/>
            <person name="Wan C."/>
            <person name="Zhang L."/>
        </authorList>
    </citation>
    <scope>NUCLEOTIDE SEQUENCE [LARGE SCALE GENOMIC DNA]</scope>
    <source>
        <strain evidence="2 3">TRM SA0054</strain>
    </source>
</reference>
<dbReference type="AlphaFoldDB" id="A0A2M8LP74"/>
<evidence type="ECO:0008006" key="4">
    <source>
        <dbReference type="Google" id="ProtNLM"/>
    </source>
</evidence>
<organism evidence="2 3">
    <name type="scientific">Streptomyces carminius</name>
    <dbReference type="NCBI Taxonomy" id="2665496"/>
    <lineage>
        <taxon>Bacteria</taxon>
        <taxon>Bacillati</taxon>
        <taxon>Actinomycetota</taxon>
        <taxon>Actinomycetes</taxon>
        <taxon>Kitasatosporales</taxon>
        <taxon>Streptomycetaceae</taxon>
        <taxon>Streptomyces</taxon>
    </lineage>
</organism>
<feature type="compositionally biased region" description="Pro residues" evidence="1">
    <location>
        <begin position="124"/>
        <end position="133"/>
    </location>
</feature>
<dbReference type="EMBL" id="PGGW01000071">
    <property type="protein sequence ID" value="PJE93758.1"/>
    <property type="molecule type" value="Genomic_DNA"/>
</dbReference>
<feature type="compositionally biased region" description="Low complexity" evidence="1">
    <location>
        <begin position="91"/>
        <end position="100"/>
    </location>
</feature>
<comment type="caution">
    <text evidence="2">The sequence shown here is derived from an EMBL/GenBank/DDBJ whole genome shotgun (WGS) entry which is preliminary data.</text>
</comment>
<sequence>MTENLPVRCPVCRREHHYVPPVYPCPCGAPVAPPLLRGGVPVRIHHRVWADSWLTLRCASCGRYDEWPRPELGCPCGALLRLPLAHDHASPVPGAAPAGSLTGPPTGTAGLADGVDTPGAGYPAPQPPPPPGAVPRTAARERPAFRPVTIRTARDAVTAAARYLDWLGFERVRTTTESHPASGVDLRGPEVLARVDPTTSPVGPATVETLWLHGLNESAAALCFSLAGYTTAARARADVLRLPLFVMDLTGTPQPVNDAARELVRTGAPR</sequence>
<evidence type="ECO:0000256" key="1">
    <source>
        <dbReference type="SAM" id="MobiDB-lite"/>
    </source>
</evidence>
<gene>
    <name evidence="2" type="ORF">CUT44_31575</name>
</gene>
<keyword evidence="3" id="KW-1185">Reference proteome</keyword>
<accession>A0A2M8LP74</accession>